<reference evidence="2" key="1">
    <citation type="submission" date="2022-11" db="EMBL/GenBank/DDBJ databases">
        <title>Draft genome sequence of Hoeflea poritis E7-10 and Hoeflea prorocentri PM5-8, separated from scleractinian coral Porites lutea and marine dinoflagellate.</title>
        <authorList>
            <person name="Zhang G."/>
            <person name="Wei Q."/>
            <person name="Cai L."/>
        </authorList>
    </citation>
    <scope>NUCLEOTIDE SEQUENCE</scope>
    <source>
        <strain evidence="2">PM5-8</strain>
    </source>
</reference>
<dbReference type="EMBL" id="JAPJZI010000001">
    <property type="protein sequence ID" value="MDA5399998.1"/>
    <property type="molecule type" value="Genomic_DNA"/>
</dbReference>
<accession>A0A9X3ZIN2</accession>
<dbReference type="InterPro" id="IPR003018">
    <property type="entry name" value="GAF"/>
</dbReference>
<gene>
    <name evidence="2" type="ORF">OQ273_15550</name>
</gene>
<dbReference type="Proteomes" id="UP001151234">
    <property type="component" value="Unassembled WGS sequence"/>
</dbReference>
<dbReference type="SUPFAM" id="SSF55781">
    <property type="entry name" value="GAF domain-like"/>
    <property type="match status" value="1"/>
</dbReference>
<organism evidence="2 3">
    <name type="scientific">Hoeflea prorocentri</name>
    <dbReference type="NCBI Taxonomy" id="1922333"/>
    <lineage>
        <taxon>Bacteria</taxon>
        <taxon>Pseudomonadati</taxon>
        <taxon>Pseudomonadota</taxon>
        <taxon>Alphaproteobacteria</taxon>
        <taxon>Hyphomicrobiales</taxon>
        <taxon>Rhizobiaceae</taxon>
        <taxon>Hoeflea</taxon>
    </lineage>
</organism>
<protein>
    <submittedName>
        <fullName evidence="2">GAF domain-containing protein</fullName>
    </submittedName>
</protein>
<name>A0A9X3ZIN2_9HYPH</name>
<proteinExistence type="predicted"/>
<dbReference type="RefSeq" id="WP_267991410.1">
    <property type="nucleotide sequence ID" value="NZ_JAPJZI010000001.1"/>
</dbReference>
<evidence type="ECO:0000313" key="2">
    <source>
        <dbReference type="EMBL" id="MDA5399998.1"/>
    </source>
</evidence>
<sequence length="151" mass="16645">MTTDLDGLATDIADQVGYILMTLLLIDGHYLVRAYTSDPVAYPVSGRKEMGNTPWGDHVIKAGQTWLGRTKTDLAWAFPDHELIQSLGCGSCINIPVKDAEGRVLGTLNLLDREGRYDESLLDKASTYAPRVKSILDRLAGELNQPKDEKI</sequence>
<evidence type="ECO:0000313" key="3">
    <source>
        <dbReference type="Proteomes" id="UP001151234"/>
    </source>
</evidence>
<dbReference type="Gene3D" id="3.30.450.40">
    <property type="match status" value="1"/>
</dbReference>
<evidence type="ECO:0000259" key="1">
    <source>
        <dbReference type="Pfam" id="PF13185"/>
    </source>
</evidence>
<comment type="caution">
    <text evidence="2">The sequence shown here is derived from an EMBL/GenBank/DDBJ whole genome shotgun (WGS) entry which is preliminary data.</text>
</comment>
<dbReference type="InterPro" id="IPR029016">
    <property type="entry name" value="GAF-like_dom_sf"/>
</dbReference>
<dbReference type="Pfam" id="PF13185">
    <property type="entry name" value="GAF_2"/>
    <property type="match status" value="1"/>
</dbReference>
<feature type="domain" description="GAF" evidence="1">
    <location>
        <begin position="9"/>
        <end position="123"/>
    </location>
</feature>
<keyword evidence="3" id="KW-1185">Reference proteome</keyword>
<dbReference type="AlphaFoldDB" id="A0A9X3ZIN2"/>